<dbReference type="EMBL" id="CP036278">
    <property type="protein sequence ID" value="QDU57302.1"/>
    <property type="molecule type" value="Genomic_DNA"/>
</dbReference>
<reference evidence="2 3" key="1">
    <citation type="submission" date="2019-02" db="EMBL/GenBank/DDBJ databases">
        <title>Deep-cultivation of Planctomycetes and their phenomic and genomic characterization uncovers novel biology.</title>
        <authorList>
            <person name="Wiegand S."/>
            <person name="Jogler M."/>
            <person name="Boedeker C."/>
            <person name="Pinto D."/>
            <person name="Vollmers J."/>
            <person name="Rivas-Marin E."/>
            <person name="Kohn T."/>
            <person name="Peeters S.H."/>
            <person name="Heuer A."/>
            <person name="Rast P."/>
            <person name="Oberbeckmann S."/>
            <person name="Bunk B."/>
            <person name="Jeske O."/>
            <person name="Meyerdierks A."/>
            <person name="Storesund J.E."/>
            <person name="Kallscheuer N."/>
            <person name="Luecker S."/>
            <person name="Lage O.M."/>
            <person name="Pohl T."/>
            <person name="Merkel B.J."/>
            <person name="Hornburger P."/>
            <person name="Mueller R.-W."/>
            <person name="Bruemmer F."/>
            <person name="Labrenz M."/>
            <person name="Spormann A.M."/>
            <person name="Op den Camp H."/>
            <person name="Overmann J."/>
            <person name="Amann R."/>
            <person name="Jetten M.S.M."/>
            <person name="Mascher T."/>
            <person name="Medema M.H."/>
            <person name="Devos D.P."/>
            <person name="Kaster A.-K."/>
            <person name="Ovreas L."/>
            <person name="Rohde M."/>
            <person name="Galperin M.Y."/>
            <person name="Jogler C."/>
        </authorList>
    </citation>
    <scope>NUCLEOTIDE SEQUENCE [LARGE SCALE GENOMIC DNA]</scope>
    <source>
        <strain evidence="2 3">Pan181</strain>
    </source>
</reference>
<keyword evidence="3" id="KW-1185">Reference proteome</keyword>
<sequence length="284" mass="31612">MSLSDCLRSLLLGPLFFVVVCFHIIDECNAEQEDAPPAEKQEEPTSTDENEEGASEELDKIRIRKGEEYYVNLAKLGDKSELYSQIMKLYRNKLIDGIDDPDDVQMVLNACAWMAEAPTVPNIRALALRVDLQHQGGFSYAGGLQDLARIMIGRTQMKYPCVKSICKMGEPAISTLRDFLATTSSLSDEQIELLVYCILEIRDHGLDGQSVGVLDKEDRDRQMQLVKDAAKSSTLPASEIAQRLSTVSYFMEEIDLTFYNSMGISPEGTAPPARSVVFPQKATE</sequence>
<dbReference type="Proteomes" id="UP000315750">
    <property type="component" value="Chromosome"/>
</dbReference>
<evidence type="ECO:0000313" key="2">
    <source>
        <dbReference type="EMBL" id="QDU57302.1"/>
    </source>
</evidence>
<feature type="region of interest" description="Disordered" evidence="1">
    <location>
        <begin position="32"/>
        <end position="58"/>
    </location>
</feature>
<organism evidence="2 3">
    <name type="scientific">Aeoliella mucimassa</name>
    <dbReference type="NCBI Taxonomy" id="2527972"/>
    <lineage>
        <taxon>Bacteria</taxon>
        <taxon>Pseudomonadati</taxon>
        <taxon>Planctomycetota</taxon>
        <taxon>Planctomycetia</taxon>
        <taxon>Pirellulales</taxon>
        <taxon>Lacipirellulaceae</taxon>
        <taxon>Aeoliella</taxon>
    </lineage>
</organism>
<evidence type="ECO:0000313" key="3">
    <source>
        <dbReference type="Proteomes" id="UP000315750"/>
    </source>
</evidence>
<accession>A0A518ARF4</accession>
<dbReference type="AlphaFoldDB" id="A0A518ARF4"/>
<gene>
    <name evidence="2" type="ORF">Pan181_35170</name>
</gene>
<dbReference type="KEGG" id="amuc:Pan181_35170"/>
<name>A0A518ARF4_9BACT</name>
<feature type="compositionally biased region" description="Acidic residues" evidence="1">
    <location>
        <begin position="45"/>
        <end position="56"/>
    </location>
</feature>
<evidence type="ECO:0000256" key="1">
    <source>
        <dbReference type="SAM" id="MobiDB-lite"/>
    </source>
</evidence>
<protein>
    <submittedName>
        <fullName evidence="2">Uncharacterized protein</fullName>
    </submittedName>
</protein>
<proteinExistence type="predicted"/>